<dbReference type="Pfam" id="PF07486">
    <property type="entry name" value="Hydrolase_2"/>
    <property type="match status" value="1"/>
</dbReference>
<organism evidence="3 4">
    <name type="scientific">Dankookia rubra</name>
    <dbReference type="NCBI Taxonomy" id="1442381"/>
    <lineage>
        <taxon>Bacteria</taxon>
        <taxon>Pseudomonadati</taxon>
        <taxon>Pseudomonadota</taxon>
        <taxon>Alphaproteobacteria</taxon>
        <taxon>Acetobacterales</taxon>
        <taxon>Roseomonadaceae</taxon>
        <taxon>Dankookia</taxon>
    </lineage>
</organism>
<evidence type="ECO:0000256" key="1">
    <source>
        <dbReference type="SAM" id="SignalP"/>
    </source>
</evidence>
<keyword evidence="1" id="KW-0732">Signal</keyword>
<evidence type="ECO:0000259" key="2">
    <source>
        <dbReference type="Pfam" id="PF07486"/>
    </source>
</evidence>
<keyword evidence="4" id="KW-1185">Reference proteome</keyword>
<dbReference type="InterPro" id="IPR011105">
    <property type="entry name" value="Cell_wall_hydrolase_SleB"/>
</dbReference>
<dbReference type="Gene3D" id="6.20.240.60">
    <property type="match status" value="1"/>
</dbReference>
<dbReference type="Proteomes" id="UP000295096">
    <property type="component" value="Unassembled WGS sequence"/>
</dbReference>
<accession>A0A4R5Q6B5</accession>
<comment type="caution">
    <text evidence="3">The sequence shown here is derived from an EMBL/GenBank/DDBJ whole genome shotgun (WGS) entry which is preliminary data.</text>
</comment>
<name>A0A4R5Q6B5_9PROT</name>
<feature type="chain" id="PRO_5020853398" evidence="1">
    <location>
        <begin position="25"/>
        <end position="188"/>
    </location>
</feature>
<dbReference type="EMBL" id="SMSJ01000161">
    <property type="protein sequence ID" value="TDH58049.1"/>
    <property type="molecule type" value="Genomic_DNA"/>
</dbReference>
<keyword evidence="3" id="KW-0378">Hydrolase</keyword>
<feature type="domain" description="Cell wall hydrolase SleB" evidence="2">
    <location>
        <begin position="75"/>
        <end position="178"/>
    </location>
</feature>
<reference evidence="3 4" key="1">
    <citation type="journal article" date="2016" name="J. Microbiol.">
        <title>Dankookia rubra gen. nov., sp. nov., an alphaproteobacterium isolated from sediment of a shallow stream.</title>
        <authorList>
            <person name="Kim W.H."/>
            <person name="Kim D.H."/>
            <person name="Kang K."/>
            <person name="Ahn T.Y."/>
        </authorList>
    </citation>
    <scope>NUCLEOTIDE SEQUENCE [LARGE SCALE GENOMIC DNA]</scope>
    <source>
        <strain evidence="3 4">JCM30602</strain>
    </source>
</reference>
<sequence length="188" mass="21114">MLSRAISLACLGGAVVLASASADAAGRPSKAARMIDVAAAHAAEANHPVMDLPPGLRRQVLCTALNVYHEARGSTRHDQISVALVTRNRALHEQRSYCSVVWERAQFSWTRYKVQRLIPRDDAAWDRALTRAMAVVANPSPTDITRGARHFYNPRSVRPRWARPGKVVTARRIGQHRYVRLRDARWYK</sequence>
<dbReference type="OrthoDB" id="9785345at2"/>
<proteinExistence type="predicted"/>
<protein>
    <submittedName>
        <fullName evidence="3">Cell wall hydrolase</fullName>
    </submittedName>
</protein>
<evidence type="ECO:0000313" key="3">
    <source>
        <dbReference type="EMBL" id="TDH58049.1"/>
    </source>
</evidence>
<evidence type="ECO:0000313" key="4">
    <source>
        <dbReference type="Proteomes" id="UP000295096"/>
    </source>
</evidence>
<dbReference type="Gene3D" id="1.10.10.2520">
    <property type="entry name" value="Cell wall hydrolase SleB, domain 1"/>
    <property type="match status" value="1"/>
</dbReference>
<gene>
    <name evidence="3" type="ORF">E2C06_34605</name>
</gene>
<dbReference type="AlphaFoldDB" id="A0A4R5Q6B5"/>
<dbReference type="InterPro" id="IPR042047">
    <property type="entry name" value="SleB_dom1"/>
</dbReference>
<dbReference type="GO" id="GO:0016787">
    <property type="term" value="F:hydrolase activity"/>
    <property type="evidence" value="ECO:0007669"/>
    <property type="project" value="UniProtKB-KW"/>
</dbReference>
<feature type="signal peptide" evidence="1">
    <location>
        <begin position="1"/>
        <end position="24"/>
    </location>
</feature>